<dbReference type="Gene3D" id="3.90.176.10">
    <property type="entry name" value="Toxin ADP-ribosyltransferase, Chain A, domain 1"/>
    <property type="match status" value="1"/>
</dbReference>
<dbReference type="GO" id="GO:0005576">
    <property type="term" value="C:extracellular region"/>
    <property type="evidence" value="ECO:0007669"/>
    <property type="project" value="UniProtKB-SubCell"/>
</dbReference>
<dbReference type="EC" id="2.4.2.31" evidence="10"/>
<dbReference type="Proteomes" id="UP000663823">
    <property type="component" value="Unassembled WGS sequence"/>
</dbReference>
<keyword evidence="11" id="KW-1133">Transmembrane helix</keyword>
<evidence type="ECO:0000256" key="9">
    <source>
        <dbReference type="ARBA" id="ARBA00047597"/>
    </source>
</evidence>
<keyword evidence="7" id="KW-0548">Nucleotidyltransferase</keyword>
<proteinExistence type="inferred from homology"/>
<organism evidence="12 14">
    <name type="scientific">Rotaria sordida</name>
    <dbReference type="NCBI Taxonomy" id="392033"/>
    <lineage>
        <taxon>Eukaryota</taxon>
        <taxon>Metazoa</taxon>
        <taxon>Spiralia</taxon>
        <taxon>Gnathifera</taxon>
        <taxon>Rotifera</taxon>
        <taxon>Eurotatoria</taxon>
        <taxon>Bdelloidea</taxon>
        <taxon>Philodinida</taxon>
        <taxon>Philodinidae</taxon>
        <taxon>Rotaria</taxon>
    </lineage>
</organism>
<dbReference type="Gene3D" id="2.60.120.200">
    <property type="match status" value="2"/>
</dbReference>
<evidence type="ECO:0000313" key="14">
    <source>
        <dbReference type="Proteomes" id="UP000663882"/>
    </source>
</evidence>
<dbReference type="GO" id="GO:0003950">
    <property type="term" value="F:NAD+ poly-ADP-ribosyltransferase activity"/>
    <property type="evidence" value="ECO:0007669"/>
    <property type="project" value="TreeGrafter"/>
</dbReference>
<comment type="similarity">
    <text evidence="2 10">Belongs to the Arg-specific ADP-ribosyltransferase family.</text>
</comment>
<dbReference type="GO" id="GO:0106274">
    <property type="term" value="F:NAD+-protein-arginine ADP-ribosyltransferase activity"/>
    <property type="evidence" value="ECO:0007669"/>
    <property type="project" value="UniProtKB-EC"/>
</dbReference>
<keyword evidence="4" id="KW-0800">Toxin</keyword>
<evidence type="ECO:0000256" key="8">
    <source>
        <dbReference type="ARBA" id="ARBA00023026"/>
    </source>
</evidence>
<keyword evidence="11" id="KW-0472">Membrane</keyword>
<dbReference type="PANTHER" id="PTHR10339">
    <property type="entry name" value="ADP-RIBOSYLTRANSFERASE"/>
    <property type="match status" value="1"/>
</dbReference>
<dbReference type="GO" id="GO:0090729">
    <property type="term" value="F:toxin activity"/>
    <property type="evidence" value="ECO:0007669"/>
    <property type="project" value="UniProtKB-KW"/>
</dbReference>
<evidence type="ECO:0000256" key="4">
    <source>
        <dbReference type="ARBA" id="ARBA00022656"/>
    </source>
</evidence>
<accession>A0A814BS79</accession>
<evidence type="ECO:0000256" key="3">
    <source>
        <dbReference type="ARBA" id="ARBA00022525"/>
    </source>
</evidence>
<keyword evidence="8" id="KW-0843">Virulence</keyword>
<gene>
    <name evidence="13" type="ORF">OTI717_LOCUS13168</name>
    <name evidence="12" type="ORF">RFH988_LOCUS10656</name>
</gene>
<comment type="caution">
    <text evidence="12">The sequence shown here is derived from an EMBL/GenBank/DDBJ whole genome shotgun (WGS) entry which is preliminary data.</text>
</comment>
<evidence type="ECO:0000313" key="12">
    <source>
        <dbReference type="EMBL" id="CAF0933298.1"/>
    </source>
</evidence>
<dbReference type="GO" id="GO:0016779">
    <property type="term" value="F:nucleotidyltransferase activity"/>
    <property type="evidence" value="ECO:0007669"/>
    <property type="project" value="UniProtKB-KW"/>
</dbReference>
<evidence type="ECO:0000256" key="6">
    <source>
        <dbReference type="ARBA" id="ARBA00022679"/>
    </source>
</evidence>
<dbReference type="EMBL" id="CAJOAX010001382">
    <property type="protein sequence ID" value="CAF3710815.1"/>
    <property type="molecule type" value="Genomic_DNA"/>
</dbReference>
<dbReference type="SUPFAM" id="SSF56399">
    <property type="entry name" value="ADP-ribosylation"/>
    <property type="match status" value="1"/>
</dbReference>
<evidence type="ECO:0000313" key="13">
    <source>
        <dbReference type="EMBL" id="CAF3710815.1"/>
    </source>
</evidence>
<dbReference type="InterPro" id="IPR000768">
    <property type="entry name" value="ART"/>
</dbReference>
<sequence length="1041" mass="120132">MTQEIISSDSSNDRQYVIADWYLQQHGSFSSLGRWRDISLTQFTSTKQLIDYLLQYIEQNYKHVNIIDRQYNVLDLCRIAIEESDRLLASNSNEISYVTSRHIWPPHHKLLMGCLIDAHIVAAYNDQYTINLQKQHDEQENDDTTYCLITQLGNHPTHVKFLRGTNSLREELLQRFKYPFQTNSTPTECQNELFLHKSQTLSIQEFCNYVTSQSWHELDGTHLYGVLVDFIIAGETLLFHEQIITKLTMSHRDDDRISVADWSHNFTRGKEEKEHISSSNPNIDIELTRRTNPRLLTKTIVDDSQKNLLPIIDYALEPLLPLRDACLPLSSIVSDVENYVEIALQLCSQPKDNLTHDELAALYLYTMEWINGKRSLYSHLNRTLRNTSNRDELRPWYKYLKLFLTALAKLPFVPSQVVWRGVKKNISEDFPPGSQIIWWSFSSCTTSLRVLESDHYLGNTGERTLFSIETINGKSIRSYSHFNTEDEMLLLPGTYMEVQSQLNPAPDLYIIHLKQKVPQEILLAPPFESALLYPKMEVERPWYKTKICISSISIFMIIFIVAIIVGAVLGTRTSSPIASSVCKSRQFKIIADILWSFDCSSVIDDIGDVYNGITFNNITYINPDFSGQGKALNLDANNKQYVDIIPSPQFSKRTNFTISMWIGYVYLWGDAVLFNNCDMNLYPYACLTLGISDRNVFMSLAQKKESFFDPSNRLSSNRIIDRQWNYLSFQFDSTTGIISIYINGYFDRSKNLTGTDGLNMFVGNGTTRIGGPISSNTSSYIYAQTMLDQISISYDLKNASELLREASLLFHYQFKNSSNINDDSGPNAIQAYSQNVYYSKDGLYFNTTSSFFKTSEFTIVQLNDYTYSIAFWIQISNIDLFIDDQSILIFDLKTKMSLGALEYSCFSYFYWQYNVFHYKILRSQLGLTISTSNDTTQFEMNKWFHITVIDSPKNGIALYVNGQLSGLYNKTTTITMTYRFDITLGTSMINQSLPNMWPCFDSLTTRTQWKGIINDFRFYARQLNQSEILDIIKNQNMTNQK</sequence>
<keyword evidence="5 10" id="KW-0328">Glycosyltransferase</keyword>
<reference evidence="12" key="1">
    <citation type="submission" date="2021-02" db="EMBL/GenBank/DDBJ databases">
        <authorList>
            <person name="Nowell W R."/>
        </authorList>
    </citation>
    <scope>NUCLEOTIDE SEQUENCE</scope>
</reference>
<evidence type="ECO:0000256" key="1">
    <source>
        <dbReference type="ARBA" id="ARBA00004613"/>
    </source>
</evidence>
<dbReference type="PANTHER" id="PTHR10339:SF25">
    <property type="entry name" value="SECRETED EXOENZYME S"/>
    <property type="match status" value="1"/>
</dbReference>
<protein>
    <recommendedName>
        <fullName evidence="10">NAD(P)(+)--arginine ADP-ribosyltransferase</fullName>
        <ecNumber evidence="10">2.4.2.31</ecNumber>
    </recommendedName>
    <alternativeName>
        <fullName evidence="10">Mono(ADP-ribosyl)transferase</fullName>
    </alternativeName>
</protein>
<dbReference type="Pfam" id="PF01129">
    <property type="entry name" value="ART"/>
    <property type="match status" value="1"/>
</dbReference>
<dbReference type="OrthoDB" id="10013822at2759"/>
<keyword evidence="3" id="KW-0964">Secreted</keyword>
<keyword evidence="10" id="KW-0521">NADP</keyword>
<keyword evidence="6 10" id="KW-0808">Transferase</keyword>
<keyword evidence="11" id="KW-0812">Transmembrane</keyword>
<dbReference type="Proteomes" id="UP000663882">
    <property type="component" value="Unassembled WGS sequence"/>
</dbReference>
<evidence type="ECO:0000256" key="5">
    <source>
        <dbReference type="ARBA" id="ARBA00022676"/>
    </source>
</evidence>
<dbReference type="PROSITE" id="PS51996">
    <property type="entry name" value="TR_MART"/>
    <property type="match status" value="1"/>
</dbReference>
<dbReference type="InterPro" id="IPR050999">
    <property type="entry name" value="ADP-ribosyltransferase_ARG"/>
</dbReference>
<evidence type="ECO:0000256" key="11">
    <source>
        <dbReference type="SAM" id="Phobius"/>
    </source>
</evidence>
<name>A0A814BS79_9BILA</name>
<comment type="subcellular location">
    <subcellularLocation>
        <location evidence="1">Secreted</location>
    </subcellularLocation>
</comment>
<dbReference type="SUPFAM" id="SSF49899">
    <property type="entry name" value="Concanavalin A-like lectins/glucanases"/>
    <property type="match status" value="2"/>
</dbReference>
<evidence type="ECO:0000256" key="10">
    <source>
        <dbReference type="RuleBase" id="RU361228"/>
    </source>
</evidence>
<feature type="transmembrane region" description="Helical" evidence="11">
    <location>
        <begin position="547"/>
        <end position="569"/>
    </location>
</feature>
<comment type="catalytic activity">
    <reaction evidence="9 10">
        <text>L-arginyl-[protein] + NAD(+) = N(omega)-(ADP-D-ribosyl)-L-arginyl-[protein] + nicotinamide + H(+)</text>
        <dbReference type="Rhea" id="RHEA:19149"/>
        <dbReference type="Rhea" id="RHEA-COMP:10532"/>
        <dbReference type="Rhea" id="RHEA-COMP:15087"/>
        <dbReference type="ChEBI" id="CHEBI:15378"/>
        <dbReference type="ChEBI" id="CHEBI:17154"/>
        <dbReference type="ChEBI" id="CHEBI:29965"/>
        <dbReference type="ChEBI" id="CHEBI:57540"/>
        <dbReference type="ChEBI" id="CHEBI:142554"/>
        <dbReference type="EC" id="2.4.2.31"/>
    </reaction>
</comment>
<dbReference type="Pfam" id="PF13385">
    <property type="entry name" value="Laminin_G_3"/>
    <property type="match status" value="1"/>
</dbReference>
<evidence type="ECO:0000256" key="7">
    <source>
        <dbReference type="ARBA" id="ARBA00022695"/>
    </source>
</evidence>
<dbReference type="InterPro" id="IPR013320">
    <property type="entry name" value="ConA-like_dom_sf"/>
</dbReference>
<evidence type="ECO:0000256" key="2">
    <source>
        <dbReference type="ARBA" id="ARBA00009558"/>
    </source>
</evidence>
<dbReference type="EMBL" id="CAJNOO010000402">
    <property type="protein sequence ID" value="CAF0933298.1"/>
    <property type="molecule type" value="Genomic_DNA"/>
</dbReference>
<dbReference type="AlphaFoldDB" id="A0A814BS79"/>
<keyword evidence="10" id="KW-0520">NAD</keyword>